<comment type="similarity">
    <text evidence="1">Belongs to the AfsR/DnrI/RedD regulatory family.</text>
</comment>
<dbReference type="InterPro" id="IPR005158">
    <property type="entry name" value="BTAD"/>
</dbReference>
<keyword evidence="2" id="KW-0805">Transcription regulation</keyword>
<evidence type="ECO:0000256" key="3">
    <source>
        <dbReference type="ARBA" id="ARBA00023125"/>
    </source>
</evidence>
<dbReference type="PANTHER" id="PTHR35807">
    <property type="entry name" value="TRANSCRIPTIONAL REGULATOR REDD-RELATED"/>
    <property type="match status" value="1"/>
</dbReference>
<keyword evidence="3 5" id="KW-0238">DNA-binding</keyword>
<dbReference type="Pfam" id="PF00931">
    <property type="entry name" value="NB-ARC"/>
    <property type="match status" value="1"/>
</dbReference>
<dbReference type="Pfam" id="PF00486">
    <property type="entry name" value="Trans_reg_C"/>
    <property type="match status" value="1"/>
</dbReference>
<organism evidence="8 9">
    <name type="scientific">Streptosporangium oxazolinicum</name>
    <dbReference type="NCBI Taxonomy" id="909287"/>
    <lineage>
        <taxon>Bacteria</taxon>
        <taxon>Bacillati</taxon>
        <taxon>Actinomycetota</taxon>
        <taxon>Actinomycetes</taxon>
        <taxon>Streptosporangiales</taxon>
        <taxon>Streptosporangiaceae</taxon>
        <taxon>Streptosporangium</taxon>
    </lineage>
</organism>
<protein>
    <recommendedName>
        <fullName evidence="7">OmpR/PhoB-type domain-containing protein</fullName>
    </recommendedName>
</protein>
<evidence type="ECO:0000259" key="7">
    <source>
        <dbReference type="PROSITE" id="PS51755"/>
    </source>
</evidence>
<dbReference type="InterPro" id="IPR001867">
    <property type="entry name" value="OmpR/PhoB-type_DNA-bd"/>
</dbReference>
<sequence length="850" mass="91853">MDFKILGPIEVRAANGQPIALGRRKQRVLLAALLLNAGKAIPTHRMLDWLWGEHAPANAESNLYTYISALRRVLGSPSRIEAGSNGYVLRVSPEEIDVRLFEELAAQGRLMLSEGRNDVALERCTRALGLWRAEAVLEGLSLPEPLRGEAARLERLRATVVDTSLEARLALGQHGEVLPDLEALTRRDPLNERLRAQLMLALYRSGRRADALAVYQRAREMLAAELGVDPGPDLIRMHQQILSDDSALAAPSSSTVARKIFAPAELPIDSAAFTGRAAEVSRLRTALTSASPGQIVVSAVAGAAGIGKSAFAVHVAHQIADRFPDGQLYVDLHGSTPNVKPLNPAEVLARLLRSLGGDDAAVPTEVDEAAARFRSLTDGKRLLFLFDNARDAAQVRPLLPASPTCRVLITARRMLTSLDAVAHLRLDVMAEDEMTTLLSRLVGEERVSADPRAARAIVRLCGGLPLAIRIAAARLIARPGLSLRVLADRLAVEDHRLSELQADDRAVRACFMVSYRSLDAEHSRMFRLLGLLGGSDISVAVAAALADRSEERTADLLDHLADVQLLEVRDTGRYRMHDLLCVFARERTRQEETEEERVQAVRRALHSSLVLACTLGDVCNRRTRRNAKFGHSAPGRLGMAADGFTTDPRWLNAKMADLISTARQVPGAAGDGIGLSIGHGAVPYKPSYGRGGRGQRGSFGESPILAAGRPGDRGGEVAAPAEPDITARRVGPLDEPVRSSAAETAALSREAGEPVSTTLSLGHLAETHRLAGRPDMATLCCHEALEADLAGGTAGTYHMAEHWWGLGRAYQDLGDNAQARECWRTSAAILHALHLIDGDEKTNDRNQRKI</sequence>
<dbReference type="SMART" id="SM01043">
    <property type="entry name" value="BTAD"/>
    <property type="match status" value="1"/>
</dbReference>
<dbReference type="SUPFAM" id="SSF48452">
    <property type="entry name" value="TPR-like"/>
    <property type="match status" value="2"/>
</dbReference>
<dbReference type="Gene3D" id="3.40.50.300">
    <property type="entry name" value="P-loop containing nucleotide triphosphate hydrolases"/>
    <property type="match status" value="1"/>
</dbReference>
<keyword evidence="9" id="KW-1185">Reference proteome</keyword>
<evidence type="ECO:0000256" key="1">
    <source>
        <dbReference type="ARBA" id="ARBA00005820"/>
    </source>
</evidence>
<evidence type="ECO:0000256" key="2">
    <source>
        <dbReference type="ARBA" id="ARBA00023015"/>
    </source>
</evidence>
<dbReference type="SUPFAM" id="SSF52540">
    <property type="entry name" value="P-loop containing nucleoside triphosphate hydrolases"/>
    <property type="match status" value="1"/>
</dbReference>
<dbReference type="Proteomes" id="UP001501251">
    <property type="component" value="Unassembled WGS sequence"/>
</dbReference>
<evidence type="ECO:0000313" key="8">
    <source>
        <dbReference type="EMBL" id="GAA4191179.1"/>
    </source>
</evidence>
<dbReference type="PANTHER" id="PTHR35807:SF1">
    <property type="entry name" value="TRANSCRIPTIONAL REGULATOR REDD"/>
    <property type="match status" value="1"/>
</dbReference>
<dbReference type="InterPro" id="IPR051677">
    <property type="entry name" value="AfsR-DnrI-RedD_regulator"/>
</dbReference>
<gene>
    <name evidence="8" type="ORF">GCM10022252_30650</name>
</gene>
<dbReference type="SMART" id="SM00862">
    <property type="entry name" value="Trans_reg_C"/>
    <property type="match status" value="1"/>
</dbReference>
<dbReference type="InterPro" id="IPR036388">
    <property type="entry name" value="WH-like_DNA-bd_sf"/>
</dbReference>
<proteinExistence type="inferred from homology"/>
<dbReference type="PROSITE" id="PS51755">
    <property type="entry name" value="OMPR_PHOB"/>
    <property type="match status" value="1"/>
</dbReference>
<dbReference type="InterPro" id="IPR027417">
    <property type="entry name" value="P-loop_NTPase"/>
</dbReference>
<name>A0ABP8AV24_9ACTN</name>
<dbReference type="InterPro" id="IPR002182">
    <property type="entry name" value="NB-ARC"/>
</dbReference>
<feature type="domain" description="OmpR/PhoB-type" evidence="7">
    <location>
        <begin position="1"/>
        <end position="91"/>
    </location>
</feature>
<dbReference type="InterPro" id="IPR016032">
    <property type="entry name" value="Sig_transdc_resp-reg_C-effctor"/>
</dbReference>
<evidence type="ECO:0000256" key="5">
    <source>
        <dbReference type="PROSITE-ProRule" id="PRU01091"/>
    </source>
</evidence>
<accession>A0ABP8AV24</accession>
<feature type="region of interest" description="Disordered" evidence="6">
    <location>
        <begin position="689"/>
        <end position="723"/>
    </location>
</feature>
<reference evidence="9" key="1">
    <citation type="journal article" date="2019" name="Int. J. Syst. Evol. Microbiol.">
        <title>The Global Catalogue of Microorganisms (GCM) 10K type strain sequencing project: providing services to taxonomists for standard genome sequencing and annotation.</title>
        <authorList>
            <consortium name="The Broad Institute Genomics Platform"/>
            <consortium name="The Broad Institute Genome Sequencing Center for Infectious Disease"/>
            <person name="Wu L."/>
            <person name="Ma J."/>
        </authorList>
    </citation>
    <scope>NUCLEOTIDE SEQUENCE [LARGE SCALE GENOMIC DNA]</scope>
    <source>
        <strain evidence="9">JCM 17388</strain>
    </source>
</reference>
<dbReference type="Gene3D" id="1.10.10.10">
    <property type="entry name" value="Winged helix-like DNA-binding domain superfamily/Winged helix DNA-binding domain"/>
    <property type="match status" value="2"/>
</dbReference>
<dbReference type="InterPro" id="IPR011990">
    <property type="entry name" value="TPR-like_helical_dom_sf"/>
</dbReference>
<evidence type="ECO:0000256" key="4">
    <source>
        <dbReference type="ARBA" id="ARBA00023163"/>
    </source>
</evidence>
<dbReference type="Gene3D" id="1.25.40.10">
    <property type="entry name" value="Tetratricopeptide repeat domain"/>
    <property type="match status" value="2"/>
</dbReference>
<comment type="caution">
    <text evidence="8">The sequence shown here is derived from an EMBL/GenBank/DDBJ whole genome shotgun (WGS) entry which is preliminary data.</text>
</comment>
<dbReference type="Pfam" id="PF03704">
    <property type="entry name" value="BTAD"/>
    <property type="match status" value="1"/>
</dbReference>
<dbReference type="EMBL" id="BAABAQ010000004">
    <property type="protein sequence ID" value="GAA4191179.1"/>
    <property type="molecule type" value="Genomic_DNA"/>
</dbReference>
<evidence type="ECO:0000256" key="6">
    <source>
        <dbReference type="SAM" id="MobiDB-lite"/>
    </source>
</evidence>
<dbReference type="RefSeq" id="WP_344918511.1">
    <property type="nucleotide sequence ID" value="NZ_BAABAQ010000004.1"/>
</dbReference>
<evidence type="ECO:0000313" key="9">
    <source>
        <dbReference type="Proteomes" id="UP001501251"/>
    </source>
</evidence>
<feature type="DNA-binding region" description="OmpR/PhoB-type" evidence="5">
    <location>
        <begin position="1"/>
        <end position="91"/>
    </location>
</feature>
<dbReference type="CDD" id="cd15831">
    <property type="entry name" value="BTAD"/>
    <property type="match status" value="1"/>
</dbReference>
<dbReference type="PRINTS" id="PR00364">
    <property type="entry name" value="DISEASERSIST"/>
</dbReference>
<keyword evidence="4" id="KW-0804">Transcription</keyword>
<dbReference type="SUPFAM" id="SSF46894">
    <property type="entry name" value="C-terminal effector domain of the bipartite response regulators"/>
    <property type="match status" value="1"/>
</dbReference>